<dbReference type="AlphaFoldDB" id="A0A1M4N2F1"/>
<accession>A0A1M4N2F1</accession>
<evidence type="ECO:0000313" key="1">
    <source>
        <dbReference type="EMBL" id="SCM68135.1"/>
    </source>
</evidence>
<name>A0A1M4N2F1_9RHOB</name>
<reference evidence="2" key="1">
    <citation type="submission" date="2016-09" db="EMBL/GenBank/DDBJ databases">
        <authorList>
            <person name="Wibberg D."/>
        </authorList>
    </citation>
    <scope>NUCLEOTIDE SEQUENCE [LARGE SCALE GENOMIC DNA]</scope>
</reference>
<evidence type="ECO:0000313" key="2">
    <source>
        <dbReference type="Proteomes" id="UP000184085"/>
    </source>
</evidence>
<sequence>MPQCGTQLLVSLINPDLALVGWTPLKASAYAPLNQRARRSFPYFILV</sequence>
<protein>
    <submittedName>
        <fullName evidence="1">Uncharacterized protein</fullName>
    </submittedName>
</protein>
<keyword evidence="2" id="KW-1185">Reference proteome</keyword>
<dbReference type="EMBL" id="FMJB01000052">
    <property type="protein sequence ID" value="SCM68135.1"/>
    <property type="molecule type" value="Genomic_DNA"/>
</dbReference>
<gene>
    <name evidence="1" type="ORF">KARMA_2346</name>
</gene>
<dbReference type="Proteomes" id="UP000184085">
    <property type="component" value="Unassembled WGS sequence"/>
</dbReference>
<proteinExistence type="predicted"/>
<organism evidence="1 2">
    <name type="scientific">Donghicola eburneus</name>
    <dbReference type="NCBI Taxonomy" id="393278"/>
    <lineage>
        <taxon>Bacteria</taxon>
        <taxon>Pseudomonadati</taxon>
        <taxon>Pseudomonadota</taxon>
        <taxon>Alphaproteobacteria</taxon>
        <taxon>Rhodobacterales</taxon>
        <taxon>Roseobacteraceae</taxon>
        <taxon>Donghicola</taxon>
    </lineage>
</organism>